<feature type="compositionally biased region" description="Low complexity" evidence="7">
    <location>
        <begin position="455"/>
        <end position="466"/>
    </location>
</feature>
<dbReference type="eggNOG" id="KOG0032">
    <property type="taxonomic scope" value="Eukaryota"/>
</dbReference>
<feature type="compositionally biased region" description="Basic and acidic residues" evidence="7">
    <location>
        <begin position="72"/>
        <end position="92"/>
    </location>
</feature>
<dbReference type="OrthoDB" id="248923at2759"/>
<feature type="compositionally biased region" description="Basic and acidic residues" evidence="7">
    <location>
        <begin position="583"/>
        <end position="600"/>
    </location>
</feature>
<evidence type="ECO:0000259" key="8">
    <source>
        <dbReference type="PROSITE" id="PS50011"/>
    </source>
</evidence>
<dbReference type="InterPro" id="IPR011009">
    <property type="entry name" value="Kinase-like_dom_sf"/>
</dbReference>
<dbReference type="InterPro" id="IPR000719">
    <property type="entry name" value="Prot_kinase_dom"/>
</dbReference>
<feature type="region of interest" description="Disordered" evidence="7">
    <location>
        <begin position="453"/>
        <end position="523"/>
    </location>
</feature>
<evidence type="ECO:0000256" key="6">
    <source>
        <dbReference type="PROSITE-ProRule" id="PRU10141"/>
    </source>
</evidence>
<keyword evidence="3 6" id="KW-0547">Nucleotide-binding</keyword>
<keyword evidence="4" id="KW-0418">Kinase</keyword>
<name>K0TLQ6_THAOC</name>
<evidence type="ECO:0000259" key="9">
    <source>
        <dbReference type="PROSITE" id="PS50106"/>
    </source>
</evidence>
<dbReference type="CDD" id="cd00136">
    <property type="entry name" value="PDZ_canonical"/>
    <property type="match status" value="1"/>
</dbReference>
<dbReference type="Proteomes" id="UP000266841">
    <property type="component" value="Unassembled WGS sequence"/>
</dbReference>
<feature type="region of interest" description="Disordered" evidence="7">
    <location>
        <begin position="261"/>
        <end position="283"/>
    </location>
</feature>
<gene>
    <name evidence="10" type="ORF">THAOC_02752</name>
</gene>
<evidence type="ECO:0000313" key="10">
    <source>
        <dbReference type="EMBL" id="EJK75521.1"/>
    </source>
</evidence>
<accession>K0TLQ6</accession>
<dbReference type="PROSITE" id="PS50011">
    <property type="entry name" value="PROTEIN_KINASE_DOM"/>
    <property type="match status" value="1"/>
</dbReference>
<evidence type="ECO:0000313" key="11">
    <source>
        <dbReference type="Proteomes" id="UP000266841"/>
    </source>
</evidence>
<comment type="caution">
    <text evidence="10">The sequence shown here is derived from an EMBL/GenBank/DDBJ whole genome shotgun (WGS) entry which is preliminary data.</text>
</comment>
<dbReference type="Gene3D" id="1.10.510.10">
    <property type="entry name" value="Transferase(Phosphotransferase) domain 1"/>
    <property type="match status" value="1"/>
</dbReference>
<evidence type="ECO:0000256" key="2">
    <source>
        <dbReference type="ARBA" id="ARBA00022679"/>
    </source>
</evidence>
<sequence length="952" mass="106325">MAPKRPRMRSAGEDEELVGNGFSSSIVKIHKEGNGEILRLPRLMTATVVKERPDQPVGLILKLKRLTSPPEANDKKPERHKQQLSTSHRDRGSTVVVSELLPDSPFSSTLRPCDEILTINGHRVRDPRRAAQMIKHAEGRLSVTVSRGGRIDGTIFGLAKLDDSLLRNNSDDSAWDDDDDEFARQMGQMQLSNQMPLQRAPACAKNKWGIGLVRNSAYTKVSRLSSSGPFSKCGVRVGDILLSIDGQSVSSPEEAMDRLTYGSRATRRRTSSSASEMAASTSTSSRNHRVVALLVYSPWHDRERIVEKVLLSNPEQTWDVTWSYRDNRADLGDGEYVVLGLAKTTVSFKLEFDEQDGSCDCWEPLSSLGQSRAHGPLHISGDDDRSTSSGSRLSWDEERATLDLIYQQRIQPVIDSLNHYISKRMISVRAMMRNGARGSMEEDISDSQLDISARSLSTESSVSDSDSSGEDRNITPPRRQMPSRALSRKNLQDSARNIVRPKGGLARRPSMKIEVFTSRPDTSENLRMSSLRLSALAALAEDDSSMSGTSSTSGGSSSSSSSSDSSSSSEEGMPQTPLQNRRRPIDRSRQPPKRPVERHGVNTSETTSKCKADRNKLKIRNIDIRERYKVLTTVLGRGAFGTVRVCVDRQSLGLFCVKSVLKRGNIRNLTLLQNEIALLQQIRHRHIVSVIECIQDYDYVHIVMQKCDGGDMFEKIIEQNIRLEESRVCEIMCCVMDAISYVQEMDIVHRDLKAEHLMLCEDSLNCRVVIIDWGLATIHSNDDPPMTAFAGSAFSVAPEVIKRSYGKMCDLWSCGVITFFLLTRGVPFNAPTDKQIFEKILSGQFGYPQWAKNGISDEAKDFIDKLLVVNPKNRMTAKQALAHSWIRKYSGSHSKHNVDRSETKTAPSLALHSAHQRPPHHSLQRTMLEEEPDQTRGVQGMSWIVNLYKIST</sequence>
<dbReference type="SUPFAM" id="SSF50156">
    <property type="entry name" value="PDZ domain-like"/>
    <property type="match status" value="2"/>
</dbReference>
<evidence type="ECO:0000256" key="4">
    <source>
        <dbReference type="ARBA" id="ARBA00022777"/>
    </source>
</evidence>
<dbReference type="Gene3D" id="2.30.42.10">
    <property type="match status" value="2"/>
</dbReference>
<feature type="compositionally biased region" description="Low complexity" evidence="7">
    <location>
        <begin position="271"/>
        <end position="283"/>
    </location>
</feature>
<dbReference type="GO" id="GO:0004674">
    <property type="term" value="F:protein serine/threonine kinase activity"/>
    <property type="evidence" value="ECO:0007669"/>
    <property type="project" value="UniProtKB-KW"/>
</dbReference>
<feature type="region of interest" description="Disordered" evidence="7">
    <location>
        <begin position="373"/>
        <end position="393"/>
    </location>
</feature>
<dbReference type="InterPro" id="IPR036034">
    <property type="entry name" value="PDZ_sf"/>
</dbReference>
<keyword evidence="2" id="KW-0808">Transferase</keyword>
<feature type="binding site" evidence="6">
    <location>
        <position position="662"/>
    </location>
    <ligand>
        <name>ATP</name>
        <dbReference type="ChEBI" id="CHEBI:30616"/>
    </ligand>
</feature>
<dbReference type="InterPro" id="IPR017441">
    <property type="entry name" value="Protein_kinase_ATP_BS"/>
</dbReference>
<feature type="region of interest" description="Disordered" evidence="7">
    <location>
        <begin position="892"/>
        <end position="922"/>
    </location>
</feature>
<dbReference type="InterPro" id="IPR001478">
    <property type="entry name" value="PDZ"/>
</dbReference>
<dbReference type="CDD" id="cd05117">
    <property type="entry name" value="STKc_CAMK"/>
    <property type="match status" value="1"/>
</dbReference>
<feature type="domain" description="PDZ" evidence="9">
    <location>
        <begin position="95"/>
        <end position="149"/>
    </location>
</feature>
<dbReference type="PANTHER" id="PTHR24349">
    <property type="entry name" value="SERINE/THREONINE-PROTEIN KINASE"/>
    <property type="match status" value="1"/>
</dbReference>
<dbReference type="FunFam" id="1.10.510.10:FF:000571">
    <property type="entry name" value="Maternal embryonic leucine zipper kinase"/>
    <property type="match status" value="1"/>
</dbReference>
<dbReference type="SUPFAM" id="SSF56112">
    <property type="entry name" value="Protein kinase-like (PK-like)"/>
    <property type="match status" value="1"/>
</dbReference>
<dbReference type="GO" id="GO:0005524">
    <property type="term" value="F:ATP binding"/>
    <property type="evidence" value="ECO:0007669"/>
    <property type="project" value="UniProtKB-UniRule"/>
</dbReference>
<dbReference type="PROSITE" id="PS00107">
    <property type="entry name" value="PROTEIN_KINASE_ATP"/>
    <property type="match status" value="1"/>
</dbReference>
<protein>
    <recommendedName>
        <fullName evidence="12">Protein kinase domain-containing protein</fullName>
    </recommendedName>
</protein>
<feature type="domain" description="Protein kinase" evidence="8">
    <location>
        <begin position="629"/>
        <end position="886"/>
    </location>
</feature>
<feature type="region of interest" description="Disordered" evidence="7">
    <location>
        <begin position="65"/>
        <end position="93"/>
    </location>
</feature>
<dbReference type="AlphaFoldDB" id="K0TLQ6"/>
<evidence type="ECO:0000256" key="1">
    <source>
        <dbReference type="ARBA" id="ARBA00022527"/>
    </source>
</evidence>
<dbReference type="InterPro" id="IPR050205">
    <property type="entry name" value="CDPK_Ser/Thr_kinases"/>
</dbReference>
<keyword evidence="5 6" id="KW-0067">ATP-binding</keyword>
<evidence type="ECO:0000256" key="7">
    <source>
        <dbReference type="SAM" id="MobiDB-lite"/>
    </source>
</evidence>
<dbReference type="PROSITE" id="PS50106">
    <property type="entry name" value="PDZ"/>
    <property type="match status" value="1"/>
</dbReference>
<dbReference type="Pfam" id="PF17820">
    <property type="entry name" value="PDZ_6"/>
    <property type="match status" value="1"/>
</dbReference>
<dbReference type="InterPro" id="IPR041489">
    <property type="entry name" value="PDZ_6"/>
</dbReference>
<keyword evidence="11" id="KW-1185">Reference proteome</keyword>
<dbReference type="SMART" id="SM00228">
    <property type="entry name" value="PDZ"/>
    <property type="match status" value="2"/>
</dbReference>
<organism evidence="10 11">
    <name type="scientific">Thalassiosira oceanica</name>
    <name type="common">Marine diatom</name>
    <dbReference type="NCBI Taxonomy" id="159749"/>
    <lineage>
        <taxon>Eukaryota</taxon>
        <taxon>Sar</taxon>
        <taxon>Stramenopiles</taxon>
        <taxon>Ochrophyta</taxon>
        <taxon>Bacillariophyta</taxon>
        <taxon>Coscinodiscophyceae</taxon>
        <taxon>Thalassiosirophycidae</taxon>
        <taxon>Thalassiosirales</taxon>
        <taxon>Thalassiosiraceae</taxon>
        <taxon>Thalassiosira</taxon>
    </lineage>
</organism>
<proteinExistence type="predicted"/>
<feature type="region of interest" description="Disordered" evidence="7">
    <location>
        <begin position="542"/>
        <end position="612"/>
    </location>
</feature>
<evidence type="ECO:0008006" key="12">
    <source>
        <dbReference type="Google" id="ProtNLM"/>
    </source>
</evidence>
<evidence type="ECO:0000256" key="5">
    <source>
        <dbReference type="ARBA" id="ARBA00022840"/>
    </source>
</evidence>
<dbReference type="Pfam" id="PF00069">
    <property type="entry name" value="Pkinase"/>
    <property type="match status" value="1"/>
</dbReference>
<evidence type="ECO:0000256" key="3">
    <source>
        <dbReference type="ARBA" id="ARBA00022741"/>
    </source>
</evidence>
<keyword evidence="1" id="KW-0723">Serine/threonine-protein kinase</keyword>
<reference evidence="10 11" key="1">
    <citation type="journal article" date="2012" name="Genome Biol.">
        <title>Genome and low-iron response of an oceanic diatom adapted to chronic iron limitation.</title>
        <authorList>
            <person name="Lommer M."/>
            <person name="Specht M."/>
            <person name="Roy A.S."/>
            <person name="Kraemer L."/>
            <person name="Andreson R."/>
            <person name="Gutowska M.A."/>
            <person name="Wolf J."/>
            <person name="Bergner S.V."/>
            <person name="Schilhabel M.B."/>
            <person name="Klostermeier U.C."/>
            <person name="Beiko R.G."/>
            <person name="Rosenstiel P."/>
            <person name="Hippler M."/>
            <person name="Laroche J."/>
        </authorList>
    </citation>
    <scope>NUCLEOTIDE SEQUENCE [LARGE SCALE GENOMIC DNA]</scope>
    <source>
        <strain evidence="10 11">CCMP1005</strain>
    </source>
</reference>
<dbReference type="EMBL" id="AGNL01002888">
    <property type="protein sequence ID" value="EJK75521.1"/>
    <property type="molecule type" value="Genomic_DNA"/>
</dbReference>
<feature type="compositionally biased region" description="Low complexity" evidence="7">
    <location>
        <begin position="542"/>
        <end position="573"/>
    </location>
</feature>